<dbReference type="InterPro" id="IPR005747">
    <property type="entry name" value="MutS2"/>
</dbReference>
<feature type="compositionally biased region" description="Basic and acidic residues" evidence="5">
    <location>
        <begin position="636"/>
        <end position="647"/>
    </location>
</feature>
<keyword evidence="1" id="KW-0547">Nucleotide-binding</keyword>
<feature type="domain" description="DNA mismatch repair proteins mutS family" evidence="6">
    <location>
        <begin position="416"/>
        <end position="432"/>
    </location>
</feature>
<keyword evidence="2" id="KW-0540">Nuclease</keyword>
<dbReference type="PANTHER" id="PTHR48466:SF2">
    <property type="entry name" value="OS10G0509000 PROTEIN"/>
    <property type="match status" value="1"/>
</dbReference>
<evidence type="ECO:0000256" key="4">
    <source>
        <dbReference type="ARBA" id="ARBA00023125"/>
    </source>
</evidence>
<dbReference type="InterPro" id="IPR036187">
    <property type="entry name" value="DNA_mismatch_repair_MutS_sf"/>
</dbReference>
<dbReference type="AlphaFoldDB" id="F0EM74"/>
<name>F0EM74_ENTCA</name>
<evidence type="ECO:0000259" key="6">
    <source>
        <dbReference type="PROSITE" id="PS00486"/>
    </source>
</evidence>
<dbReference type="InterPro" id="IPR000432">
    <property type="entry name" value="DNA_mismatch_repair_MutS_C"/>
</dbReference>
<dbReference type="EMBL" id="AEWT01000025">
    <property type="protein sequence ID" value="EGC68837.1"/>
    <property type="molecule type" value="Genomic_DNA"/>
</dbReference>
<keyword evidence="4" id="KW-0238">DNA-binding</keyword>
<gene>
    <name evidence="7" type="ORF">HMPREF9087_2516</name>
</gene>
<dbReference type="Gene3D" id="3.40.50.300">
    <property type="entry name" value="P-loop containing nucleotide triphosphate hydrolases"/>
    <property type="match status" value="1"/>
</dbReference>
<keyword evidence="2" id="KW-0378">Hydrolase</keyword>
<dbReference type="Proteomes" id="UP000004835">
    <property type="component" value="Unassembled WGS sequence"/>
</dbReference>
<evidence type="ECO:0000256" key="2">
    <source>
        <dbReference type="ARBA" id="ARBA00022759"/>
    </source>
</evidence>
<dbReference type="SUPFAM" id="SSF52540">
    <property type="entry name" value="P-loop containing nucleoside triphosphate hydrolases"/>
    <property type="match status" value="1"/>
</dbReference>
<keyword evidence="3" id="KW-0067">ATP-binding</keyword>
<protein>
    <submittedName>
        <fullName evidence="7">MutS domain V protein</fullName>
    </submittedName>
</protein>
<dbReference type="GO" id="GO:0030983">
    <property type="term" value="F:mismatched DNA binding"/>
    <property type="evidence" value="ECO:0007669"/>
    <property type="project" value="InterPro"/>
</dbReference>
<dbReference type="PIRSF" id="PIRSF005814">
    <property type="entry name" value="MutS_YshD"/>
    <property type="match status" value="1"/>
</dbReference>
<keyword evidence="2" id="KW-0255">Endonuclease</keyword>
<proteinExistence type="predicted"/>
<dbReference type="InterPro" id="IPR027417">
    <property type="entry name" value="P-loop_NTPase"/>
</dbReference>
<dbReference type="Gene3D" id="1.10.1420.10">
    <property type="match status" value="2"/>
</dbReference>
<dbReference type="GO" id="GO:0140664">
    <property type="term" value="F:ATP-dependent DNA damage sensor activity"/>
    <property type="evidence" value="ECO:0007669"/>
    <property type="project" value="InterPro"/>
</dbReference>
<dbReference type="SMART" id="SM00534">
    <property type="entry name" value="MUTSac"/>
    <property type="match status" value="1"/>
</dbReference>
<feature type="region of interest" description="Disordered" evidence="5">
    <location>
        <begin position="624"/>
        <end position="647"/>
    </location>
</feature>
<evidence type="ECO:0000313" key="7">
    <source>
        <dbReference type="EMBL" id="EGC68837.1"/>
    </source>
</evidence>
<reference evidence="7 8" key="1">
    <citation type="submission" date="2011-01" db="EMBL/GenBank/DDBJ databases">
        <authorList>
            <person name="Muzny D."/>
            <person name="Qin X."/>
            <person name="Deng J."/>
            <person name="Jiang H."/>
            <person name="Liu Y."/>
            <person name="Qu J."/>
            <person name="Song X.-Z."/>
            <person name="Zhang L."/>
            <person name="Thornton R."/>
            <person name="Coyle M."/>
            <person name="Francisco L."/>
            <person name="Jackson L."/>
            <person name="Javaid M."/>
            <person name="Korchina V."/>
            <person name="Kovar C."/>
            <person name="Mata R."/>
            <person name="Mathew T."/>
            <person name="Ngo R."/>
            <person name="Nguyen L."/>
            <person name="Nguyen N."/>
            <person name="Okwuonu G."/>
            <person name="Ongeri F."/>
            <person name="Pham C."/>
            <person name="Simmons D."/>
            <person name="Wilczek-Boney K."/>
            <person name="Hale W."/>
            <person name="Jakkamsetti A."/>
            <person name="Pham P."/>
            <person name="Ruth R."/>
            <person name="San Lucas F."/>
            <person name="Warren J."/>
            <person name="Zhang J."/>
            <person name="Zhao Z."/>
            <person name="Zhou C."/>
            <person name="Zhu D."/>
            <person name="Lee S."/>
            <person name="Bess C."/>
            <person name="Blankenburg K."/>
            <person name="Forbes L."/>
            <person name="Fu Q."/>
            <person name="Gubbala S."/>
            <person name="Hirani K."/>
            <person name="Jayaseelan J.C."/>
            <person name="Lara F."/>
            <person name="Munidasa M."/>
            <person name="Palculict T."/>
            <person name="Patil S."/>
            <person name="Pu L.-L."/>
            <person name="Saada N."/>
            <person name="Tang L."/>
            <person name="Weissenberger G."/>
            <person name="Zhu Y."/>
            <person name="Hemphill L."/>
            <person name="Shang Y."/>
            <person name="Youmans B."/>
            <person name="Ayvaz T."/>
            <person name="Ross M."/>
            <person name="Santibanez J."/>
            <person name="Aqrawi P."/>
            <person name="Gross S."/>
            <person name="Joshi V."/>
            <person name="Fowler G."/>
            <person name="Nazareth L."/>
            <person name="Reid J."/>
            <person name="Worley K."/>
            <person name="Petrosino J."/>
            <person name="Highlander S."/>
            <person name="Gibbs R."/>
        </authorList>
    </citation>
    <scope>NUCLEOTIDE SEQUENCE [LARGE SCALE GENOMIC DNA]</scope>
    <source>
        <strain evidence="7 8">ATCC 12755</strain>
    </source>
</reference>
<dbReference type="HOGENOM" id="CLU_011252_3_1_9"/>
<dbReference type="InterPro" id="IPR007696">
    <property type="entry name" value="DNA_mismatch_repair_MutS_core"/>
</dbReference>
<evidence type="ECO:0000256" key="5">
    <source>
        <dbReference type="SAM" id="MobiDB-lite"/>
    </source>
</evidence>
<sequence>MDGDVTGILRHKKGSLMKIPQATEFEQIKEQVSKKIISDYGKARFANEKPAATIHSAQKRVSETTEAMALLDAGRQVPFMGLQHVLHHTEKIEKGFVLEPQELIEYGDFLRSFRIIRQLFEKNQSIAPRLHHYAQGLADFSEIAEMIFQKIRNGQVDSNASRELRKIRGTIEKYEADLKKVFAKFFKESRYLQENRVIKKNDRYTLPVRAEFQQQIKGTIIERSNKRATVFIEPEAAARLNDRLILAQAEETAAQYQVLSELTGAIAEQMNAVFACLDILVVLDIIFARGKYCREINGQPIAITEEEVLLLDQVRHPLLGTDAVPLSLKLGEENRCMVITGPNAGGKTVVLKTVGLVCAMAHYGLFPAHNGNSSVPFLKSLWMDIGDQQSLENSLSTFSGHMSNIAQIMTNASRNSIVLLDEIGSGTEPNEGAALAIAIMESIYRSGALMIATTHYGEIKQFALDHQDFETAAMAFDAKTLTPKYRLLTNAVGESNAFWIAEKMAIPAEVVQTAKDYLKNKTYSFEKQPFETSRKRTDPQETKSEHIFQKGDQVFSAEHEKRGVFYEYLEQGQAKIYIEKQCFVVAARRLQLLTKREALYPAGYDLDQLFSDFAQRKFTRDIERGSKKAQKQLRKAAQERQAKRSLD</sequence>
<evidence type="ECO:0000256" key="3">
    <source>
        <dbReference type="ARBA" id="ARBA00022840"/>
    </source>
</evidence>
<organism evidence="7 8">
    <name type="scientific">Enterococcus casseliflavus ATCC 12755</name>
    <dbReference type="NCBI Taxonomy" id="888066"/>
    <lineage>
        <taxon>Bacteria</taxon>
        <taxon>Bacillati</taxon>
        <taxon>Bacillota</taxon>
        <taxon>Bacilli</taxon>
        <taxon>Lactobacillales</taxon>
        <taxon>Enterococcaceae</taxon>
        <taxon>Enterococcus</taxon>
    </lineage>
</organism>
<evidence type="ECO:0000256" key="1">
    <source>
        <dbReference type="ARBA" id="ARBA00022741"/>
    </source>
</evidence>
<dbReference type="GO" id="GO:0016887">
    <property type="term" value="F:ATP hydrolysis activity"/>
    <property type="evidence" value="ECO:0007669"/>
    <property type="project" value="InterPro"/>
</dbReference>
<dbReference type="PANTHER" id="PTHR48466">
    <property type="entry name" value="OS10G0509000 PROTEIN-RELATED"/>
    <property type="match status" value="1"/>
</dbReference>
<dbReference type="InterPro" id="IPR045076">
    <property type="entry name" value="MutS"/>
</dbReference>
<dbReference type="PROSITE" id="PS00486">
    <property type="entry name" value="DNA_MISMATCH_REPAIR_2"/>
    <property type="match status" value="1"/>
</dbReference>
<dbReference type="GO" id="GO:0005524">
    <property type="term" value="F:ATP binding"/>
    <property type="evidence" value="ECO:0007669"/>
    <property type="project" value="UniProtKB-KW"/>
</dbReference>
<dbReference type="GO" id="GO:0004519">
    <property type="term" value="F:endonuclease activity"/>
    <property type="evidence" value="ECO:0007669"/>
    <property type="project" value="UniProtKB-KW"/>
</dbReference>
<dbReference type="NCBIfam" id="TIGR01069">
    <property type="entry name" value="mutS2"/>
    <property type="match status" value="1"/>
</dbReference>
<accession>F0EM74</accession>
<dbReference type="GO" id="GO:0045910">
    <property type="term" value="P:negative regulation of DNA recombination"/>
    <property type="evidence" value="ECO:0007669"/>
    <property type="project" value="InterPro"/>
</dbReference>
<dbReference type="SMART" id="SM00533">
    <property type="entry name" value="MUTSd"/>
    <property type="match status" value="1"/>
</dbReference>
<dbReference type="Pfam" id="PF00488">
    <property type="entry name" value="MutS_V"/>
    <property type="match status" value="1"/>
</dbReference>
<dbReference type="SUPFAM" id="SSF48334">
    <property type="entry name" value="DNA repair protein MutS, domain III"/>
    <property type="match status" value="1"/>
</dbReference>
<dbReference type="GO" id="GO:0006298">
    <property type="term" value="P:mismatch repair"/>
    <property type="evidence" value="ECO:0007669"/>
    <property type="project" value="InterPro"/>
</dbReference>
<comment type="caution">
    <text evidence="7">The sequence shown here is derived from an EMBL/GenBank/DDBJ whole genome shotgun (WGS) entry which is preliminary data.</text>
</comment>
<evidence type="ECO:0000313" key="8">
    <source>
        <dbReference type="Proteomes" id="UP000004835"/>
    </source>
</evidence>